<name>A0ABD3V869_SINWO</name>
<evidence type="ECO:0000256" key="1">
    <source>
        <dbReference type="SAM" id="MobiDB-lite"/>
    </source>
</evidence>
<feature type="compositionally biased region" description="Basic residues" evidence="1">
    <location>
        <begin position="78"/>
        <end position="87"/>
    </location>
</feature>
<evidence type="ECO:0000313" key="3">
    <source>
        <dbReference type="Proteomes" id="UP001634394"/>
    </source>
</evidence>
<organism evidence="2 3">
    <name type="scientific">Sinanodonta woodiana</name>
    <name type="common">Chinese pond mussel</name>
    <name type="synonym">Anodonta woodiana</name>
    <dbReference type="NCBI Taxonomy" id="1069815"/>
    <lineage>
        <taxon>Eukaryota</taxon>
        <taxon>Metazoa</taxon>
        <taxon>Spiralia</taxon>
        <taxon>Lophotrochozoa</taxon>
        <taxon>Mollusca</taxon>
        <taxon>Bivalvia</taxon>
        <taxon>Autobranchia</taxon>
        <taxon>Heteroconchia</taxon>
        <taxon>Palaeoheterodonta</taxon>
        <taxon>Unionida</taxon>
        <taxon>Unionoidea</taxon>
        <taxon>Unionidae</taxon>
        <taxon>Unioninae</taxon>
        <taxon>Sinanodonta</taxon>
    </lineage>
</organism>
<evidence type="ECO:0000313" key="2">
    <source>
        <dbReference type="EMBL" id="KAL3856717.1"/>
    </source>
</evidence>
<feature type="region of interest" description="Disordered" evidence="1">
    <location>
        <begin position="78"/>
        <end position="115"/>
    </location>
</feature>
<protein>
    <submittedName>
        <fullName evidence="2">Uncharacterized protein</fullName>
    </submittedName>
</protein>
<keyword evidence="3" id="KW-1185">Reference proteome</keyword>
<sequence length="180" mass="20678">MSLTKALRLPWKGRRYAVVDGEENESCNTTPKSKCNKEQESVTVRPLLESGNRPMHLRRSTSLTGSVRDAFGTIRQKLRKSTRQRKRLQNDSTFISPSRRGNKAASRTPTRGDYHDVKMYSPFTIDTPEKKVKPRRIKTCAHWYDMETPSRLKREVEDLTANMQALVSLTPGTLQSRAQR</sequence>
<gene>
    <name evidence="2" type="ORF">ACJMK2_011440</name>
</gene>
<reference evidence="2 3" key="1">
    <citation type="submission" date="2024-11" db="EMBL/GenBank/DDBJ databases">
        <title>Chromosome-level genome assembly of the freshwater bivalve Anodonta woodiana.</title>
        <authorList>
            <person name="Chen X."/>
        </authorList>
    </citation>
    <scope>NUCLEOTIDE SEQUENCE [LARGE SCALE GENOMIC DNA]</scope>
    <source>
        <strain evidence="2">MN2024</strain>
        <tissue evidence="2">Gills</tissue>
    </source>
</reference>
<dbReference type="Proteomes" id="UP001634394">
    <property type="component" value="Unassembled WGS sequence"/>
</dbReference>
<accession>A0ABD3V869</accession>
<dbReference type="EMBL" id="JBJQND010000013">
    <property type="protein sequence ID" value="KAL3856717.1"/>
    <property type="molecule type" value="Genomic_DNA"/>
</dbReference>
<comment type="caution">
    <text evidence="2">The sequence shown here is derived from an EMBL/GenBank/DDBJ whole genome shotgun (WGS) entry which is preliminary data.</text>
</comment>
<proteinExistence type="predicted"/>
<dbReference type="AlphaFoldDB" id="A0ABD3V869"/>
<feature type="non-terminal residue" evidence="2">
    <location>
        <position position="180"/>
    </location>
</feature>